<accession>A0ABP7QRI4</accession>
<proteinExistence type="predicted"/>
<dbReference type="RefSeq" id="WP_259089586.1">
    <property type="nucleotide sequence ID" value="NZ_BAAAZC010000029.1"/>
</dbReference>
<dbReference type="InterPro" id="IPR013783">
    <property type="entry name" value="Ig-like_fold"/>
</dbReference>
<dbReference type="Pfam" id="PF03629">
    <property type="entry name" value="SASA"/>
    <property type="match status" value="2"/>
</dbReference>
<dbReference type="EMBL" id="BAAAZC010000029">
    <property type="protein sequence ID" value="GAA3986680.1"/>
    <property type="molecule type" value="Genomic_DNA"/>
</dbReference>
<feature type="domain" description="Sialate O-acetylesterase" evidence="3">
    <location>
        <begin position="425"/>
        <end position="537"/>
    </location>
</feature>
<dbReference type="Gene3D" id="3.40.50.1110">
    <property type="entry name" value="SGNH hydrolase"/>
    <property type="match status" value="2"/>
</dbReference>
<comment type="caution">
    <text evidence="4">The sequence shown here is derived from an EMBL/GenBank/DDBJ whole genome shotgun (WGS) entry which is preliminary data.</text>
</comment>
<keyword evidence="5" id="KW-1185">Reference proteome</keyword>
<evidence type="ECO:0000256" key="2">
    <source>
        <dbReference type="SAM" id="SignalP"/>
    </source>
</evidence>
<organism evidence="4 5">
    <name type="scientific">Mucilaginibacter dorajii</name>
    <dbReference type="NCBI Taxonomy" id="692994"/>
    <lineage>
        <taxon>Bacteria</taxon>
        <taxon>Pseudomonadati</taxon>
        <taxon>Bacteroidota</taxon>
        <taxon>Sphingobacteriia</taxon>
        <taxon>Sphingobacteriales</taxon>
        <taxon>Sphingobacteriaceae</taxon>
        <taxon>Mucilaginibacter</taxon>
    </lineage>
</organism>
<dbReference type="SUPFAM" id="SSF49785">
    <property type="entry name" value="Galactose-binding domain-like"/>
    <property type="match status" value="1"/>
</dbReference>
<evidence type="ECO:0000256" key="1">
    <source>
        <dbReference type="ARBA" id="ARBA00022801"/>
    </source>
</evidence>
<feature type="chain" id="PRO_5045707212" evidence="2">
    <location>
        <begin position="22"/>
        <end position="658"/>
    </location>
</feature>
<keyword evidence="2" id="KW-0732">Signal</keyword>
<feature type="signal peptide" evidence="2">
    <location>
        <begin position="1"/>
        <end position="21"/>
    </location>
</feature>
<dbReference type="InterPro" id="IPR036514">
    <property type="entry name" value="SGNH_hydro_sf"/>
</dbReference>
<evidence type="ECO:0000313" key="5">
    <source>
        <dbReference type="Proteomes" id="UP001500742"/>
    </source>
</evidence>
<evidence type="ECO:0000259" key="3">
    <source>
        <dbReference type="Pfam" id="PF03629"/>
    </source>
</evidence>
<gene>
    <name evidence="4" type="ORF">GCM10022210_43940</name>
</gene>
<protein>
    <submittedName>
        <fullName evidence="4">Sialate O-acetylesterase</fullName>
    </submittedName>
</protein>
<dbReference type="Proteomes" id="UP001500742">
    <property type="component" value="Unassembled WGS sequence"/>
</dbReference>
<dbReference type="InterPro" id="IPR039329">
    <property type="entry name" value="SIAE"/>
</dbReference>
<dbReference type="PANTHER" id="PTHR22901">
    <property type="entry name" value="SIALATE O-ACETYLESTERASE"/>
    <property type="match status" value="1"/>
</dbReference>
<evidence type="ECO:0000313" key="4">
    <source>
        <dbReference type="EMBL" id="GAA3986680.1"/>
    </source>
</evidence>
<sequence>MFKSTLSAVATLLFSLQFAQAKVTLPAVFSDNMVLQQKTKAAIWGKADAGKTVTITTTWSGKKYAAVTGADGNWKIKVATPSYGGPYTITISDGDVIELKNVLIGEVWVCSGQSNMEMPLAGWGKINNYEKEIADASYPNIRLLHVVQVTSNVPLPDAKVTDGGWTECSPASVGNFSAVAYFFAREVYRKMNIPIGLINTSWGGTIAEAWTSGPALKTLPDFADAASKIETENLVDAQKDYQLKIQQWQGLITERDSGYKQGKPAWIAQDEDVSKWRDMVLPAFLEKTLSNFDGVVWFHKKIVVPDSWAGKPLKLSLGAVDDADITWFNGEKVGETNSWLAPRVYTIPGNLVKAGENIINIRVYDGAGNGGLYSDAKLLFLANDAGEQLPLNGAWQYRVGLNLKDLPPYPTDPKSPNRPTMIFNAMINPFTQFAIKGAIWYQGESNTGRAYQYRDLFPTMIKDWRKQWDRGDFPFYFVQLANYYFTQTQPGASDWAELREAQLRTLALPNTGMAVAIDLGGFDIHPKNKQEVGRRLALVALAKTYGNSIDYSGPMFKKFSVDKDKITLSFQFATGGLKTVDGQPLKGFAIAGADQKFYWADASIVGDKVIVSSPQVAQPVAVRYAWGINPVCNLYNGVDLPASPFRTDDWPGITYNKK</sequence>
<feature type="domain" description="Sialate O-acetylesterase" evidence="3">
    <location>
        <begin position="106"/>
        <end position="213"/>
    </location>
</feature>
<dbReference type="PANTHER" id="PTHR22901:SF0">
    <property type="entry name" value="SIALATE O-ACETYLESTERASE"/>
    <property type="match status" value="1"/>
</dbReference>
<dbReference type="Gene3D" id="2.60.40.10">
    <property type="entry name" value="Immunoglobulins"/>
    <property type="match status" value="1"/>
</dbReference>
<keyword evidence="1" id="KW-0378">Hydrolase</keyword>
<reference evidence="5" key="1">
    <citation type="journal article" date="2019" name="Int. J. Syst. Evol. Microbiol.">
        <title>The Global Catalogue of Microorganisms (GCM) 10K type strain sequencing project: providing services to taxonomists for standard genome sequencing and annotation.</title>
        <authorList>
            <consortium name="The Broad Institute Genomics Platform"/>
            <consortium name="The Broad Institute Genome Sequencing Center for Infectious Disease"/>
            <person name="Wu L."/>
            <person name="Ma J."/>
        </authorList>
    </citation>
    <scope>NUCLEOTIDE SEQUENCE [LARGE SCALE GENOMIC DNA]</scope>
    <source>
        <strain evidence="5">JCM 16601</strain>
    </source>
</reference>
<dbReference type="SUPFAM" id="SSF52266">
    <property type="entry name" value="SGNH hydrolase"/>
    <property type="match status" value="1"/>
</dbReference>
<name>A0ABP7QRI4_9SPHI</name>
<dbReference type="InterPro" id="IPR005181">
    <property type="entry name" value="SASA"/>
</dbReference>
<dbReference type="InterPro" id="IPR008979">
    <property type="entry name" value="Galactose-bd-like_sf"/>
</dbReference>